<proteinExistence type="predicted"/>
<sequence length="101" mass="11018">MNIAVVGLCTYAYVDDIGWMIICITQSRAEQDGAEQSATACLMLPYVGRAIAVAAAHQQLLMLFVKRAGPLHCCRHNLSSNQAASQPPHSFDFKYRFGLSG</sequence>
<evidence type="ECO:0000313" key="3">
    <source>
        <dbReference type="WBParaSite" id="ASIM_0001662201-mRNA-1"/>
    </source>
</evidence>
<dbReference type="AlphaFoldDB" id="A0A0M3K6N1"/>
<dbReference type="Proteomes" id="UP000267096">
    <property type="component" value="Unassembled WGS sequence"/>
</dbReference>
<keyword evidence="2" id="KW-1185">Reference proteome</keyword>
<accession>A0A0M3K6N1</accession>
<reference evidence="1 2" key="2">
    <citation type="submission" date="2018-11" db="EMBL/GenBank/DDBJ databases">
        <authorList>
            <consortium name="Pathogen Informatics"/>
        </authorList>
    </citation>
    <scope>NUCLEOTIDE SEQUENCE [LARGE SCALE GENOMIC DNA]</scope>
</reference>
<organism evidence="3">
    <name type="scientific">Anisakis simplex</name>
    <name type="common">Herring worm</name>
    <dbReference type="NCBI Taxonomy" id="6269"/>
    <lineage>
        <taxon>Eukaryota</taxon>
        <taxon>Metazoa</taxon>
        <taxon>Ecdysozoa</taxon>
        <taxon>Nematoda</taxon>
        <taxon>Chromadorea</taxon>
        <taxon>Rhabditida</taxon>
        <taxon>Spirurina</taxon>
        <taxon>Ascaridomorpha</taxon>
        <taxon>Ascaridoidea</taxon>
        <taxon>Anisakidae</taxon>
        <taxon>Anisakis</taxon>
        <taxon>Anisakis simplex complex</taxon>
    </lineage>
</organism>
<dbReference type="WBParaSite" id="ASIM_0001662201-mRNA-1">
    <property type="protein sequence ID" value="ASIM_0001662201-mRNA-1"/>
    <property type="gene ID" value="ASIM_0001662201"/>
</dbReference>
<gene>
    <name evidence="1" type="ORF">ASIM_LOCUS16029</name>
</gene>
<reference evidence="3" key="1">
    <citation type="submission" date="2017-02" db="UniProtKB">
        <authorList>
            <consortium name="WormBaseParasite"/>
        </authorList>
    </citation>
    <scope>IDENTIFICATION</scope>
</reference>
<evidence type="ECO:0000313" key="1">
    <source>
        <dbReference type="EMBL" id="VDK56688.1"/>
    </source>
</evidence>
<protein>
    <submittedName>
        <fullName evidence="3">Secreted protein</fullName>
    </submittedName>
</protein>
<evidence type="ECO:0000313" key="2">
    <source>
        <dbReference type="Proteomes" id="UP000267096"/>
    </source>
</evidence>
<name>A0A0M3K6N1_ANISI</name>
<dbReference type="EMBL" id="UYRR01032748">
    <property type="protein sequence ID" value="VDK56688.1"/>
    <property type="molecule type" value="Genomic_DNA"/>
</dbReference>